<comment type="caution">
    <text evidence="1">The sequence shown here is derived from an EMBL/GenBank/DDBJ whole genome shotgun (WGS) entry which is preliminary data.</text>
</comment>
<sequence>MSLGFFYLPSSLCFALYKGDAERQVIFLQYRVNCLLFAHKMLDFSQTSTLLL</sequence>
<evidence type="ECO:0000313" key="2">
    <source>
        <dbReference type="Proteomes" id="UP000660708"/>
    </source>
</evidence>
<protein>
    <submittedName>
        <fullName evidence="1">Uncharacterized protein</fullName>
    </submittedName>
</protein>
<gene>
    <name evidence="1" type="ORF">PPEP_a1884</name>
</gene>
<keyword evidence="2" id="KW-1185">Reference proteome</keyword>
<name>A0A8I0MWZ4_9GAMM</name>
<evidence type="ECO:0000313" key="1">
    <source>
        <dbReference type="EMBL" id="MBE0347435.1"/>
    </source>
</evidence>
<proteinExistence type="predicted"/>
<reference evidence="1 2" key="1">
    <citation type="submission" date="2015-06" db="EMBL/GenBank/DDBJ databases">
        <title>Genome sequence of Pseudoalteromonas peptidolytica.</title>
        <authorList>
            <person name="Xie B.-B."/>
            <person name="Rong J.-C."/>
            <person name="Qin Q.-L."/>
            <person name="Zhang Y.-Z."/>
        </authorList>
    </citation>
    <scope>NUCLEOTIDE SEQUENCE [LARGE SCALE GENOMIC DNA]</scope>
    <source>
        <strain evidence="1 2">F12-50-A1</strain>
    </source>
</reference>
<organism evidence="1 2">
    <name type="scientific">Pseudoalteromonas peptidolytica F12-50-A1</name>
    <dbReference type="NCBI Taxonomy" id="1315280"/>
    <lineage>
        <taxon>Bacteria</taxon>
        <taxon>Pseudomonadati</taxon>
        <taxon>Pseudomonadota</taxon>
        <taxon>Gammaproteobacteria</taxon>
        <taxon>Alteromonadales</taxon>
        <taxon>Pseudoalteromonadaceae</taxon>
        <taxon>Pseudoalteromonas</taxon>
    </lineage>
</organism>
<dbReference type="EMBL" id="AQHF01000026">
    <property type="protein sequence ID" value="MBE0347435.1"/>
    <property type="molecule type" value="Genomic_DNA"/>
</dbReference>
<dbReference type="AlphaFoldDB" id="A0A8I0MWZ4"/>
<accession>A0A8I0MWZ4</accession>
<dbReference type="Proteomes" id="UP000660708">
    <property type="component" value="Unassembled WGS sequence"/>
</dbReference>